<dbReference type="Proteomes" id="UP000203066">
    <property type="component" value="Segment"/>
</dbReference>
<name>A0A1S5YD84_9VIRU</name>
<dbReference type="Gene3D" id="3.80.10.10">
    <property type="entry name" value="Ribonuclease Inhibitor"/>
    <property type="match status" value="1"/>
</dbReference>
<accession>A0A1S5YD84</accession>
<dbReference type="SUPFAM" id="SSF52058">
    <property type="entry name" value="L domain-like"/>
    <property type="match status" value="1"/>
</dbReference>
<evidence type="ECO:0000313" key="2">
    <source>
        <dbReference type="Proteomes" id="UP000203066"/>
    </source>
</evidence>
<proteinExistence type="predicted"/>
<organism evidence="1 2">
    <name type="scientific">Leptopilina boulardi filamentous virus</name>
    <dbReference type="NCBI Taxonomy" id="552509"/>
    <lineage>
        <taxon>Viruses</taxon>
        <taxon>Viruses incertae sedis</taxon>
        <taxon>Naldaviricetes</taxon>
        <taxon>Lefavirales</taxon>
        <taxon>Filamentoviridae</taxon>
        <taxon>Alphafilamentovirus</taxon>
        <taxon>Alphafilamentovirus leboulardi</taxon>
    </lineage>
</organism>
<protein>
    <submittedName>
        <fullName evidence="1">Uncharacterized protein</fullName>
    </submittedName>
</protein>
<dbReference type="RefSeq" id="YP_009345639.1">
    <property type="nucleotide sequence ID" value="NC_033778.1"/>
</dbReference>
<gene>
    <name evidence="1" type="ORF">LbFV_ORF35</name>
</gene>
<dbReference type="EMBL" id="KY009685">
    <property type="protein sequence ID" value="AQQ79955.1"/>
    <property type="molecule type" value="Genomic_DNA"/>
</dbReference>
<dbReference type="InterPro" id="IPR032675">
    <property type="entry name" value="LRR_dom_sf"/>
</dbReference>
<dbReference type="GeneID" id="31050512"/>
<keyword evidence="2" id="KW-1185">Reference proteome</keyword>
<dbReference type="KEGG" id="vg:31050512"/>
<reference evidence="1 2" key="1">
    <citation type="journal article" date="2016" name="Genome Biol. Evol.">
        <title>Genome Sequencing of the Behavior Manipulating Virus LbFV Reveals a Possible New Virus Family.</title>
        <authorList>
            <person name="Lepetit D."/>
            <person name="Gillet B."/>
            <person name="Hughes S."/>
            <person name="Kraaijeveld K."/>
            <person name="Varaldi J."/>
        </authorList>
    </citation>
    <scope>NUCLEOTIDE SEQUENCE [LARGE SCALE GENOMIC DNA]</scope>
    <source>
        <strain evidence="1">Valence Gotheron</strain>
    </source>
</reference>
<evidence type="ECO:0000313" key="1">
    <source>
        <dbReference type="EMBL" id="AQQ79955.1"/>
    </source>
</evidence>
<sequence length="404" mass="48128">MDLKFLLSQTTICDNIVAYLPQTRNLSLVCKDFRHLFYKTQRLKLKRNLHYKVCKFKKLKSLEFNLTKRVKKFCYQLGESHSSIQKLCIEVKSVVNFDFIKKFTNLTELYLYNNSTSFIPKLNYILDIKLLSKKLKILVYDFVFINGNYLINLENLEYLSLNQNHTLTELKLPLSLKSFEFKKTCESFNFYSFNIFADLKKIKFLNISNFYGTLECISSTNIECLILESCVITDFSRLSFLINLKEFYMKSCYDRNPMVKNIIFPENLEKITLYSNNIHCIFMMQNIIFLKMLLINTLYNDKQQLYLPKYILQMYVPKSNDYCFLNQLTCRDIIFPKKMKITRKIISYLNTYSIESIECHIVAFNNLCIFPRLKYLILSSTSGMNKKHSFAYPENFRKLIYNNL</sequence>